<evidence type="ECO:0000313" key="12">
    <source>
        <dbReference type="EMBL" id="AJC73972.1"/>
    </source>
</evidence>
<organism evidence="12 13">
    <name type="scientific">Pseudothermotoga hypogea DSM 11164 = NBRC 106472</name>
    <dbReference type="NCBI Taxonomy" id="1123384"/>
    <lineage>
        <taxon>Bacteria</taxon>
        <taxon>Thermotogati</taxon>
        <taxon>Thermotogota</taxon>
        <taxon>Thermotogae</taxon>
        <taxon>Thermotogales</taxon>
        <taxon>Thermotogaceae</taxon>
        <taxon>Pseudothermotoga</taxon>
    </lineage>
</organism>
<keyword evidence="4" id="KW-1003">Cell membrane</keyword>
<keyword evidence="10" id="KW-0175">Coiled coil</keyword>
<keyword evidence="8 9" id="KW-0472">Membrane</keyword>
<keyword evidence="5" id="KW-0762">Sugar transport</keyword>
<reference evidence="12 13" key="1">
    <citation type="submission" date="2014-01" db="EMBL/GenBank/DDBJ databases">
        <title>Genome sequencing of Thermotog hypogea.</title>
        <authorList>
            <person name="Zhang X."/>
            <person name="Alvare G."/>
            <person name="Fristensky B."/>
            <person name="Chen L."/>
            <person name="Suen T."/>
            <person name="Chen Q."/>
            <person name="Ma K."/>
        </authorList>
    </citation>
    <scope>NUCLEOTIDE SEQUENCE [LARGE SCALE GENOMIC DNA]</scope>
    <source>
        <strain evidence="12 13">DSM 11164</strain>
    </source>
</reference>
<dbReference type="InterPro" id="IPR050901">
    <property type="entry name" value="BP-dep_ABC_trans_perm"/>
</dbReference>
<dbReference type="PANTHER" id="PTHR32243:SF50">
    <property type="entry name" value="MALTOSE_MALTODEXTRIN TRANSPORT SYSTEM PERMEASE PROTEIN MALG"/>
    <property type="match status" value="1"/>
</dbReference>
<evidence type="ECO:0000256" key="4">
    <source>
        <dbReference type="ARBA" id="ARBA00022475"/>
    </source>
</evidence>
<feature type="transmembrane region" description="Helical" evidence="9">
    <location>
        <begin position="605"/>
        <end position="632"/>
    </location>
</feature>
<dbReference type="AlphaFoldDB" id="A0A0X1KRR9"/>
<dbReference type="PROSITE" id="PS50928">
    <property type="entry name" value="ABC_TM1"/>
    <property type="match status" value="1"/>
</dbReference>
<dbReference type="PaxDb" id="1123384-AJ81_06990"/>
<dbReference type="GO" id="GO:0005886">
    <property type="term" value="C:plasma membrane"/>
    <property type="evidence" value="ECO:0007669"/>
    <property type="project" value="UniProtKB-SubCell"/>
</dbReference>
<dbReference type="InterPro" id="IPR000515">
    <property type="entry name" value="MetI-like"/>
</dbReference>
<evidence type="ECO:0000256" key="1">
    <source>
        <dbReference type="ARBA" id="ARBA00004651"/>
    </source>
</evidence>
<evidence type="ECO:0000259" key="11">
    <source>
        <dbReference type="PROSITE" id="PS50928"/>
    </source>
</evidence>
<evidence type="ECO:0000256" key="8">
    <source>
        <dbReference type="ARBA" id="ARBA00023136"/>
    </source>
</evidence>
<feature type="transmembrane region" description="Helical" evidence="9">
    <location>
        <begin position="674"/>
        <end position="696"/>
    </location>
</feature>
<name>A0A0X1KRR9_9THEM</name>
<feature type="coiled-coil region" evidence="10">
    <location>
        <begin position="382"/>
        <end position="416"/>
    </location>
</feature>
<keyword evidence="13" id="KW-1185">Reference proteome</keyword>
<feature type="domain" description="ABC transmembrane type-1" evidence="11">
    <location>
        <begin position="609"/>
        <end position="806"/>
    </location>
</feature>
<evidence type="ECO:0000256" key="9">
    <source>
        <dbReference type="RuleBase" id="RU363032"/>
    </source>
</evidence>
<accession>A0A0X1KRR9</accession>
<evidence type="ECO:0000256" key="3">
    <source>
        <dbReference type="ARBA" id="ARBA00022448"/>
    </source>
</evidence>
<feature type="transmembrane region" description="Helical" evidence="9">
    <location>
        <begin position="727"/>
        <end position="748"/>
    </location>
</feature>
<dbReference type="PANTHER" id="PTHR32243">
    <property type="entry name" value="MALTOSE TRANSPORT SYSTEM PERMEASE-RELATED"/>
    <property type="match status" value="1"/>
</dbReference>
<evidence type="ECO:0000256" key="2">
    <source>
        <dbReference type="ARBA" id="ARBA00009047"/>
    </source>
</evidence>
<sequence>MKLHVHAILIFLIIVILFPTVWVVTTSLRRDEAAFSTDLFSSRLTLQNYVDLIVQEQNVPVLVKELQKLISRVSPYDKLTLSRAQEKASELLKKLRNYLNESNSRNDAAKKSYEALVKIFEANADRAKQSTLNDLKQIEKSVFETLNELKINEEELTFILYEVLSKEKFNSQLEKILRSNVETIVGFKIEDEQSYTLALDRLRGVYEELGGMSLKDLEALSTQLSSISSEIEALRKALQPLERSILEAQLLLKGDLLSELRSLIGAIEALNRMKDSLARTTAKSIFPIDDTAFLQSLQSVAAQLRNASNSLQGFEDLLEVRKTTESLSEKLLELTYVDQQRKNLKVYADMVKTYEEIRPRLERICDDLGRLLERYSYEVSKLRELNNSILMKESDLQQIKQRTVKLQRTKESLEVSLTEERAWLQLILFENDLKVRLSTVEAIKSLSRTDLTRYSALLTWLRNFANSYERNDRTKESVQKAINNLRWIEDYRTFTSRFENYAKNYEQTVKEFEQVMVDFEKICNDLLALSHSGTFVTSEHLTRLLDLVKLDFVNKVRADLAVVSRRAGTLMKLSLFPEAQKLFRNVDKQLFRIDQIWKEKMKHYFGWWVLNSIVVSTIVALITTFVCATAAYPFSRMRFVGRRYGILSFLLIQMFPGVIFMIAIYNLLNFLGKFVPFLGIDTIGGLALAYLTNIAYNVYLIKGFYDLIPASLEEAAIVDGATKFQSFYMIVLPLARPILVVVFLLTFIGTFNEYVVARIVLQNVRNYTYALGLQSFAVGPYETEWGLFTAAALLGMLPMVILFLAMQRYLVSGLTRGAVKE</sequence>
<dbReference type="OrthoDB" id="9794684at2"/>
<feature type="transmembrane region" description="Helical" evidence="9">
    <location>
        <begin position="785"/>
        <end position="806"/>
    </location>
</feature>
<keyword evidence="3 9" id="KW-0813">Transport</keyword>
<protein>
    <submittedName>
        <fullName evidence="12">Maltose ABC transporter permease</fullName>
    </submittedName>
</protein>
<feature type="coiled-coil region" evidence="10">
    <location>
        <begin position="81"/>
        <end position="130"/>
    </location>
</feature>
<dbReference type="GO" id="GO:0015423">
    <property type="term" value="F:ABC-type maltose transporter activity"/>
    <property type="evidence" value="ECO:0007669"/>
    <property type="project" value="TreeGrafter"/>
</dbReference>
<keyword evidence="7 9" id="KW-1133">Transmembrane helix</keyword>
<dbReference type="PATRIC" id="fig|1123384.7.peg.1405"/>
<dbReference type="InterPro" id="IPR035906">
    <property type="entry name" value="MetI-like_sf"/>
</dbReference>
<dbReference type="CDD" id="cd06261">
    <property type="entry name" value="TM_PBP2"/>
    <property type="match status" value="1"/>
</dbReference>
<dbReference type="STRING" id="1123384.AJ81_06990"/>
<dbReference type="KEGG" id="phy:AJ81_06990"/>
<evidence type="ECO:0000256" key="10">
    <source>
        <dbReference type="SAM" id="Coils"/>
    </source>
</evidence>
<dbReference type="SUPFAM" id="SSF161098">
    <property type="entry name" value="MetI-like"/>
    <property type="match status" value="2"/>
</dbReference>
<dbReference type="Gene3D" id="1.10.3720.10">
    <property type="entry name" value="MetI-like"/>
    <property type="match status" value="1"/>
</dbReference>
<gene>
    <name evidence="12" type="ORF">AJ81_06990</name>
</gene>
<dbReference type="Pfam" id="PF00528">
    <property type="entry name" value="BPD_transp_1"/>
    <property type="match status" value="1"/>
</dbReference>
<dbReference type="RefSeq" id="WP_031504427.1">
    <property type="nucleotide sequence ID" value="NC_022795.1"/>
</dbReference>
<evidence type="ECO:0000256" key="6">
    <source>
        <dbReference type="ARBA" id="ARBA00022692"/>
    </source>
</evidence>
<evidence type="ECO:0000313" key="13">
    <source>
        <dbReference type="Proteomes" id="UP000077469"/>
    </source>
</evidence>
<feature type="transmembrane region" description="Helical" evidence="9">
    <location>
        <begin position="644"/>
        <end position="668"/>
    </location>
</feature>
<comment type="similarity">
    <text evidence="2">Belongs to the binding-protein-dependent transport system permease family. MalFG subfamily.</text>
</comment>
<evidence type="ECO:0000256" key="5">
    <source>
        <dbReference type="ARBA" id="ARBA00022597"/>
    </source>
</evidence>
<dbReference type="GO" id="GO:0042956">
    <property type="term" value="P:maltodextrin transmembrane transport"/>
    <property type="evidence" value="ECO:0007669"/>
    <property type="project" value="TreeGrafter"/>
</dbReference>
<keyword evidence="6 9" id="KW-0812">Transmembrane</keyword>
<dbReference type="EMBL" id="CP007141">
    <property type="protein sequence ID" value="AJC73972.1"/>
    <property type="molecule type" value="Genomic_DNA"/>
</dbReference>
<proteinExistence type="inferred from homology"/>
<dbReference type="Proteomes" id="UP000077469">
    <property type="component" value="Chromosome"/>
</dbReference>
<evidence type="ECO:0000256" key="7">
    <source>
        <dbReference type="ARBA" id="ARBA00022989"/>
    </source>
</evidence>
<comment type="subcellular location">
    <subcellularLocation>
        <location evidence="1 9">Cell membrane</location>
        <topology evidence="1 9">Multi-pass membrane protein</topology>
    </subcellularLocation>
</comment>